<dbReference type="GO" id="GO:0008236">
    <property type="term" value="F:serine-type peptidase activity"/>
    <property type="evidence" value="ECO:0007669"/>
    <property type="project" value="InterPro"/>
</dbReference>
<comment type="subcellular location">
    <subcellularLocation>
        <location evidence="1">Cell membrane</location>
        <topology evidence="1">Single-pass type II membrane protein</topology>
    </subcellularLocation>
</comment>
<dbReference type="InterPro" id="IPR029058">
    <property type="entry name" value="AB_hydrolase_fold"/>
</dbReference>
<dbReference type="Gene3D" id="2.140.10.30">
    <property type="entry name" value="Dipeptidylpeptidase IV, N-terminal domain"/>
    <property type="match status" value="1"/>
</dbReference>
<evidence type="ECO:0000313" key="6">
    <source>
        <dbReference type="Ensembl" id="ENSSFOP00015079207.1"/>
    </source>
</evidence>
<dbReference type="InterPro" id="IPR002469">
    <property type="entry name" value="Peptidase_S9B_N"/>
</dbReference>
<name>A0A8C9WS58_SCLFO</name>
<keyword evidence="2" id="KW-0325">Glycoprotein</keyword>
<evidence type="ECO:0000256" key="1">
    <source>
        <dbReference type="ARBA" id="ARBA00004401"/>
    </source>
</evidence>
<dbReference type="Pfam" id="PF00930">
    <property type="entry name" value="DPPIV_N"/>
    <property type="match status" value="1"/>
</dbReference>
<dbReference type="GeneTree" id="ENSGT00940000165362"/>
<dbReference type="AlphaFoldDB" id="A0A8C9WS58"/>
<feature type="domain" description="Dipeptidyl peptidase 4 low complexity region" evidence="5">
    <location>
        <begin position="55"/>
        <end position="73"/>
    </location>
</feature>
<proteinExistence type="predicted"/>
<feature type="domain" description="Dipeptidylpeptidase IV N-terminal" evidence="4">
    <location>
        <begin position="122"/>
        <end position="429"/>
    </location>
</feature>
<dbReference type="Pfam" id="PF18811">
    <property type="entry name" value="DPPIV_rep"/>
    <property type="match status" value="1"/>
</dbReference>
<evidence type="ECO:0000313" key="7">
    <source>
        <dbReference type="Proteomes" id="UP000694397"/>
    </source>
</evidence>
<dbReference type="PANTHER" id="PTHR11731:SF205">
    <property type="entry name" value="DIPEPTIDYL PEPTIDASE 4"/>
    <property type="match status" value="1"/>
</dbReference>
<dbReference type="PANTHER" id="PTHR11731">
    <property type="entry name" value="PROTEASE FAMILY S9B,C DIPEPTIDYL-PEPTIDASE IV-RELATED"/>
    <property type="match status" value="1"/>
</dbReference>
<organism evidence="6 7">
    <name type="scientific">Scleropages formosus</name>
    <name type="common">Asian bonytongue</name>
    <name type="synonym">Osteoglossum formosum</name>
    <dbReference type="NCBI Taxonomy" id="113540"/>
    <lineage>
        <taxon>Eukaryota</taxon>
        <taxon>Metazoa</taxon>
        <taxon>Chordata</taxon>
        <taxon>Craniata</taxon>
        <taxon>Vertebrata</taxon>
        <taxon>Euteleostomi</taxon>
        <taxon>Actinopterygii</taxon>
        <taxon>Neopterygii</taxon>
        <taxon>Teleostei</taxon>
        <taxon>Osteoglossocephala</taxon>
        <taxon>Osteoglossomorpha</taxon>
        <taxon>Osteoglossiformes</taxon>
        <taxon>Osteoglossidae</taxon>
        <taxon>Scleropages</taxon>
    </lineage>
</organism>
<dbReference type="FunFam" id="3.40.50.1820:FF:000003">
    <property type="entry name" value="Dipeptidyl peptidase 4"/>
    <property type="match status" value="1"/>
</dbReference>
<evidence type="ECO:0000259" key="5">
    <source>
        <dbReference type="Pfam" id="PF18811"/>
    </source>
</evidence>
<evidence type="ECO:0000259" key="4">
    <source>
        <dbReference type="Pfam" id="PF00930"/>
    </source>
</evidence>
<dbReference type="GO" id="GO:0005886">
    <property type="term" value="C:plasma membrane"/>
    <property type="evidence" value="ECO:0007669"/>
    <property type="project" value="UniProtKB-SubCell"/>
</dbReference>
<dbReference type="GO" id="GO:0006508">
    <property type="term" value="P:proteolysis"/>
    <property type="evidence" value="ECO:0007669"/>
    <property type="project" value="InterPro"/>
</dbReference>
<dbReference type="Pfam" id="PF00326">
    <property type="entry name" value="Peptidase_S9"/>
    <property type="match status" value="1"/>
</dbReference>
<dbReference type="SUPFAM" id="SSF82171">
    <property type="entry name" value="DPP6 N-terminal domain-like"/>
    <property type="match status" value="1"/>
</dbReference>
<dbReference type="InterPro" id="IPR001375">
    <property type="entry name" value="Peptidase_S9_cat"/>
</dbReference>
<dbReference type="Proteomes" id="UP000694397">
    <property type="component" value="Chromosome 14"/>
</dbReference>
<reference evidence="6 7" key="1">
    <citation type="submission" date="2019-04" db="EMBL/GenBank/DDBJ databases">
        <authorList>
            <consortium name="Wellcome Sanger Institute Data Sharing"/>
        </authorList>
    </citation>
    <scope>NUCLEOTIDE SEQUENCE [LARGE SCALE GENOMIC DNA]</scope>
</reference>
<dbReference type="Ensembl" id="ENSSFOT00015050180.1">
    <property type="protein sequence ID" value="ENSSFOP00015079207.1"/>
    <property type="gene ID" value="ENSSFOG00015014278.2"/>
</dbReference>
<feature type="domain" description="Peptidase S9 prolyl oligopeptidase catalytic" evidence="3">
    <location>
        <begin position="543"/>
        <end position="743"/>
    </location>
</feature>
<evidence type="ECO:0000259" key="3">
    <source>
        <dbReference type="Pfam" id="PF00326"/>
    </source>
</evidence>
<dbReference type="Gene3D" id="3.40.50.1820">
    <property type="entry name" value="alpha/beta hydrolase"/>
    <property type="match status" value="1"/>
</dbReference>
<evidence type="ECO:0000256" key="2">
    <source>
        <dbReference type="ARBA" id="ARBA00023180"/>
    </source>
</evidence>
<protein>
    <submittedName>
        <fullName evidence="6">Dipeptidyl peptidase 4-like</fullName>
    </submittedName>
</protein>
<accession>A0A8C9WS58</accession>
<dbReference type="InterPro" id="IPR050278">
    <property type="entry name" value="Serine_Prot_S9B/DPPIV"/>
</dbReference>
<dbReference type="InterPro" id="IPR040522">
    <property type="entry name" value="DPPIV_rep"/>
</dbReference>
<reference evidence="6" key="2">
    <citation type="submission" date="2025-08" db="UniProtKB">
        <authorList>
            <consortium name="Ensembl"/>
        </authorList>
    </citation>
    <scope>IDENTIFICATION</scope>
</reference>
<dbReference type="GO" id="GO:0008239">
    <property type="term" value="F:dipeptidyl-peptidase activity"/>
    <property type="evidence" value="ECO:0007669"/>
    <property type="project" value="TreeGrafter"/>
</dbReference>
<keyword evidence="7" id="KW-1185">Reference proteome</keyword>
<sequence length="746" mass="85578">MDFIEFGEKKHNFNICSIFFPLSVFLQLDSVTCVFPLFICGFSYNFISADSGRPTKTFTLEDYFNSSFNYKSYNMRWISDKEYLHKTRNGTVILHNVETGQSSDFVSSDKFAQVDASDYYVSADRKFVCFESNYTKLWRHSYTASYSIYDVENSKFVTPSHIPQEVQYLVWAPTRNMLAYVWDFNVYIKPEATSPSVQVTTNGKKNAILNGIPDWVYEEEMFSSHGAMWWSPNGTFLAYAEFNDTQVQNIEFSWYGTGQYPETVVIPYPKAGATNPKVKLFVVSSANMSRVAEIVVPSSIGTSDHYLSSVTWITDSRVAVQWLMRIQNHVILQIYHFDGSNWNPSQQYAEKSETGWVGQFSPLPPFFVEDSNNFYQVMSDKNKYKHIHYVTIVSTLGIGSNPITTGTWEVIYITKLTKDAIYFVSNEHGLKSPRQCLTCDLNVDRCQYNSGYFSLNASYYRWDCYGELLRILSYRPLATMEIHVLEDNKVLEEMLRDKNLPTTKRDKIKLLRYVSLIPCCAAVCCKYGYAGPCSQKVDYRFRLNWATYLASAENIIVASIDGRGSGYQGDKLMHSIYKRLGTYEVEDQIETTRKFIDMGFIDKEKIAIWGWSYGGYVTSMVLGAGSGVFKCGMAVAPVSKWEYYGTYLPEIFRNPPFLPFLLRNSTVTSRAKNFKSVKYLLVHGTADDNVHFQQAAEISEALVEEQVDFEAMWYTDKDHGLDGAAHRHVYTHLSHFLLNCFENSSP</sequence>
<reference evidence="6" key="3">
    <citation type="submission" date="2025-09" db="UniProtKB">
        <authorList>
            <consortium name="Ensembl"/>
        </authorList>
    </citation>
    <scope>IDENTIFICATION</scope>
</reference>
<gene>
    <name evidence="6" type="primary">LOC108928937</name>
</gene>
<dbReference type="SUPFAM" id="SSF53474">
    <property type="entry name" value="alpha/beta-Hydrolases"/>
    <property type="match status" value="1"/>
</dbReference>